<dbReference type="InterPro" id="IPR013783">
    <property type="entry name" value="Ig-like_fold"/>
</dbReference>
<dbReference type="InterPro" id="IPR057708">
    <property type="entry name" value="DUF7948"/>
</dbReference>
<gene>
    <name evidence="2" type="ORF">CLV59_1033</name>
</gene>
<keyword evidence="3" id="KW-1185">Reference proteome</keyword>
<dbReference type="AlphaFoldDB" id="A0A327W3X2"/>
<dbReference type="InterPro" id="IPR026341">
    <property type="entry name" value="T9SS_type_B"/>
</dbReference>
<dbReference type="OrthoDB" id="1652165at2"/>
<dbReference type="InterPro" id="IPR035986">
    <property type="entry name" value="PKD_dom_sf"/>
</dbReference>
<evidence type="ECO:0000313" key="3">
    <source>
        <dbReference type="Proteomes" id="UP000249819"/>
    </source>
</evidence>
<proteinExistence type="predicted"/>
<feature type="domain" description="PKD" evidence="1">
    <location>
        <begin position="1081"/>
        <end position="1134"/>
    </location>
</feature>
<dbReference type="SMART" id="SM00089">
    <property type="entry name" value="PKD"/>
    <property type="match status" value="3"/>
</dbReference>
<dbReference type="Pfam" id="PF25778">
    <property type="entry name" value="DUF7948"/>
    <property type="match status" value="1"/>
</dbReference>
<dbReference type="InterPro" id="IPR000601">
    <property type="entry name" value="PKD_dom"/>
</dbReference>
<evidence type="ECO:0000259" key="1">
    <source>
        <dbReference type="PROSITE" id="PS50093"/>
    </source>
</evidence>
<dbReference type="EMBL" id="QLMA01000003">
    <property type="protein sequence ID" value="RAJ83046.1"/>
    <property type="molecule type" value="Genomic_DNA"/>
</dbReference>
<dbReference type="Pfam" id="PF00801">
    <property type="entry name" value="PKD"/>
    <property type="match status" value="1"/>
</dbReference>
<dbReference type="PANTHER" id="PTHR35580:SF1">
    <property type="entry name" value="PHYTASE-LIKE DOMAIN-CONTAINING PROTEIN"/>
    <property type="match status" value="1"/>
</dbReference>
<dbReference type="PANTHER" id="PTHR35580">
    <property type="entry name" value="CELL SURFACE GLYCOPROTEIN (S-LAYER PROTEIN)-LIKE PROTEIN"/>
    <property type="match status" value="1"/>
</dbReference>
<dbReference type="Pfam" id="PF18911">
    <property type="entry name" value="PKD_4"/>
    <property type="match status" value="1"/>
</dbReference>
<feature type="domain" description="PKD" evidence="1">
    <location>
        <begin position="1000"/>
        <end position="1037"/>
    </location>
</feature>
<dbReference type="CDD" id="cd00146">
    <property type="entry name" value="PKD"/>
    <property type="match status" value="4"/>
</dbReference>
<dbReference type="Pfam" id="PF13585">
    <property type="entry name" value="CHU_C"/>
    <property type="match status" value="1"/>
</dbReference>
<feature type="domain" description="PKD" evidence="1">
    <location>
        <begin position="821"/>
        <end position="859"/>
    </location>
</feature>
<sequence length="1225" mass="133198">MLIPLKFTLPIGFVGMIILMLFTANADAQQTANYKNYSPLTFAENKGQWNPDVLYKTDLDAGAVFLRRNGFTFSILHPQDMAKVYEYIHGHAQSGDTVWVNKKGYINGQELAGVTRKESAPDKMPEVRGHAYTVNFLNSNSKVTIEPEKPQEYYNNYFIGDDQSKWASHVSSYQGVNYRSIYNGIDAHVYSEASTLKYDMIVQPGANPDQIQLEYSGTSSLEIKKGQLIVHTTVGDVVEQLPYAYQFVDGERVSVKVSYKLNGNKLGFKIGNYNNAYPLIIDPTYVFSTVSGSRADNWGFTATYDSDGYFYGGGIVFGQAYPVTNGAFQTGYMGSIDIGIQKFNPSGTGLIYCTFLGGNDMEQPHSLFVNKNKELVISGRTKSGNYPYTKVIGTRGGWDIAVSMLSANGDKMVGSLVIGGSADDGVNMREQRAGGASVLLRNYGDDARSEVVVDNAGYIYVASCTRSNNFPVTGGVFQSSFGGSQDGVVMKINPLCQDIVWASYLGGTKEDAGFVIALNDLQSLYVAGGTASTDFPIAGGTVYKNAYTGGVCDGFIAHIKSDGSAILQSTYVGSTDGQADQIYGIQMDANGYVYVTGTTEGVWPTKQPAGTATFFNQNSAQFIMKLQPDLSDIVYSTTFGKNRATSKMPSISPTAFLVDRCENVYVSGWGGGINPAEGYPNSGTGGLPLKNPLQNITDGMDFYFIVLQKDATDILFGSYFGGAGLYEHVDGGTSRFDRNGVIYQGICAWCNTGSAKPRYPTTPGAYSSTPPPSCNYGALKIAFNLDGVKAGIKTLERKNNYCIPDPVTFIDTTQVYVSTSTYTWNFGDGSAEISGIGKDTVQHAFTAVGYYRVRLIKTDPSTCNGADTAYINIKAGTNKAILDLEAKRLPPCEALKYEFLNNSTPLGGFKDSSFIFDYGDGPPIYVLQNPPTFPYSHIYPAPGLYNVKLTLIDTNYCNAPQTENIPLRVAVNVKAQFQMPDTVCVGTTLVINNTSMGGQSFVWTFSDSPGNPSTDAYPQHTFLTPGLINIKLVVTDTTTCNRIDSVMKTVLVAPLPQPKFDFTPVKPVENTPVQFRNLSLNATSYHWNFGDGDSTSQAQPVHQYNTTGTFLVCLTAFNPEGCDSTVCQEVSAIVVPLFDVPNAFSPNGDGTNDIFQVKAFGVSKFNLKIFSRWGQLVFESNDSRIGWDGKFKGEPMPMDAYAYIVSIEFTDGTKGSRQGSVTLLR</sequence>
<reference evidence="2 3" key="1">
    <citation type="submission" date="2018-06" db="EMBL/GenBank/DDBJ databases">
        <title>Genomic Encyclopedia of Archaeal and Bacterial Type Strains, Phase II (KMG-II): from individual species to whole genera.</title>
        <authorList>
            <person name="Goeker M."/>
        </authorList>
    </citation>
    <scope>NUCLEOTIDE SEQUENCE [LARGE SCALE GENOMIC DNA]</scope>
    <source>
        <strain evidence="2 3">DSM 29821</strain>
    </source>
</reference>
<dbReference type="InterPro" id="IPR022409">
    <property type="entry name" value="PKD/Chitinase_dom"/>
</dbReference>
<protein>
    <submittedName>
        <fullName evidence="2">Gliding motility-associated-like protein</fullName>
    </submittedName>
</protein>
<dbReference type="Proteomes" id="UP000249819">
    <property type="component" value="Unassembled WGS sequence"/>
</dbReference>
<dbReference type="PROSITE" id="PS50093">
    <property type="entry name" value="PKD"/>
    <property type="match status" value="3"/>
</dbReference>
<dbReference type="Gene3D" id="2.60.40.10">
    <property type="entry name" value="Immunoglobulins"/>
    <property type="match status" value="4"/>
</dbReference>
<organism evidence="2 3">
    <name type="scientific">Chitinophaga dinghuensis</name>
    <dbReference type="NCBI Taxonomy" id="1539050"/>
    <lineage>
        <taxon>Bacteria</taxon>
        <taxon>Pseudomonadati</taxon>
        <taxon>Bacteroidota</taxon>
        <taxon>Chitinophagia</taxon>
        <taxon>Chitinophagales</taxon>
        <taxon>Chitinophagaceae</taxon>
        <taxon>Chitinophaga</taxon>
    </lineage>
</organism>
<evidence type="ECO:0000313" key="2">
    <source>
        <dbReference type="EMBL" id="RAJ83046.1"/>
    </source>
</evidence>
<accession>A0A327W3X2</accession>
<dbReference type="SUPFAM" id="SSF49299">
    <property type="entry name" value="PKD domain"/>
    <property type="match status" value="4"/>
</dbReference>
<dbReference type="NCBIfam" id="TIGR04131">
    <property type="entry name" value="Bac_Flav_CTERM"/>
    <property type="match status" value="1"/>
</dbReference>
<comment type="caution">
    <text evidence="2">The sequence shown here is derived from an EMBL/GenBank/DDBJ whole genome shotgun (WGS) entry which is preliminary data.</text>
</comment>
<dbReference type="InterPro" id="IPR052918">
    <property type="entry name" value="Motility_Chemotaxis_Reg"/>
</dbReference>
<name>A0A327W3X2_9BACT</name>